<organism evidence="1 2">
    <name type="scientific">Melastoma candidum</name>
    <dbReference type="NCBI Taxonomy" id="119954"/>
    <lineage>
        <taxon>Eukaryota</taxon>
        <taxon>Viridiplantae</taxon>
        <taxon>Streptophyta</taxon>
        <taxon>Embryophyta</taxon>
        <taxon>Tracheophyta</taxon>
        <taxon>Spermatophyta</taxon>
        <taxon>Magnoliopsida</taxon>
        <taxon>eudicotyledons</taxon>
        <taxon>Gunneridae</taxon>
        <taxon>Pentapetalae</taxon>
        <taxon>rosids</taxon>
        <taxon>malvids</taxon>
        <taxon>Myrtales</taxon>
        <taxon>Melastomataceae</taxon>
        <taxon>Melastomatoideae</taxon>
        <taxon>Melastomateae</taxon>
        <taxon>Melastoma</taxon>
    </lineage>
</organism>
<reference evidence="2" key="1">
    <citation type="journal article" date="2023" name="Front. Plant Sci.">
        <title>Chromosomal-level genome assembly of Melastoma candidum provides insights into trichome evolution.</title>
        <authorList>
            <person name="Zhong Y."/>
            <person name="Wu W."/>
            <person name="Sun C."/>
            <person name="Zou P."/>
            <person name="Liu Y."/>
            <person name="Dai S."/>
            <person name="Zhou R."/>
        </authorList>
    </citation>
    <scope>NUCLEOTIDE SEQUENCE [LARGE SCALE GENOMIC DNA]</scope>
</reference>
<comment type="caution">
    <text evidence="1">The sequence shown here is derived from an EMBL/GenBank/DDBJ whole genome shotgun (WGS) entry which is preliminary data.</text>
</comment>
<dbReference type="Proteomes" id="UP001057402">
    <property type="component" value="Chromosome 11"/>
</dbReference>
<accession>A0ACB9LGZ3</accession>
<evidence type="ECO:0000313" key="1">
    <source>
        <dbReference type="EMBL" id="KAI4310586.1"/>
    </source>
</evidence>
<protein>
    <submittedName>
        <fullName evidence="1">Uncharacterized protein</fullName>
    </submittedName>
</protein>
<gene>
    <name evidence="1" type="ORF">MLD38_035555</name>
</gene>
<name>A0ACB9LGZ3_9MYRT</name>
<keyword evidence="2" id="KW-1185">Reference proteome</keyword>
<dbReference type="EMBL" id="CM042890">
    <property type="protein sequence ID" value="KAI4310586.1"/>
    <property type="molecule type" value="Genomic_DNA"/>
</dbReference>
<sequence>MSKPWVLVFLFLIIVFASQFEWKQQLGNEVDHKPSSPSREQIDRREKVVKEKIILSQERDLQKLKELVRTLRQQLRICRGDDTNATTRMPFDQILREMHRMASLED</sequence>
<evidence type="ECO:0000313" key="2">
    <source>
        <dbReference type="Proteomes" id="UP001057402"/>
    </source>
</evidence>
<proteinExistence type="predicted"/>